<proteinExistence type="predicted"/>
<dbReference type="Proteomes" id="UP001500151">
    <property type="component" value="Unassembled WGS sequence"/>
</dbReference>
<evidence type="ECO:0000256" key="1">
    <source>
        <dbReference type="SAM" id="MobiDB-lite"/>
    </source>
</evidence>
<accession>A0ABN3QPG1</accession>
<feature type="region of interest" description="Disordered" evidence="1">
    <location>
        <begin position="53"/>
        <end position="73"/>
    </location>
</feature>
<gene>
    <name evidence="2" type="ORF">GCM10010307_24020</name>
</gene>
<protein>
    <submittedName>
        <fullName evidence="2">Uncharacterized protein</fullName>
    </submittedName>
</protein>
<keyword evidence="3" id="KW-1185">Reference proteome</keyword>
<organism evidence="2 3">
    <name type="scientific">Streptomyces vastus</name>
    <dbReference type="NCBI Taxonomy" id="285451"/>
    <lineage>
        <taxon>Bacteria</taxon>
        <taxon>Bacillati</taxon>
        <taxon>Actinomycetota</taxon>
        <taxon>Actinomycetes</taxon>
        <taxon>Kitasatosporales</taxon>
        <taxon>Streptomycetaceae</taxon>
        <taxon>Streptomyces</taxon>
    </lineage>
</organism>
<name>A0ABN3QPG1_9ACTN</name>
<dbReference type="RefSeq" id="WP_344389655.1">
    <property type="nucleotide sequence ID" value="NZ_BAAASJ010000026.1"/>
</dbReference>
<reference evidence="2 3" key="1">
    <citation type="journal article" date="2019" name="Int. J. Syst. Evol. Microbiol.">
        <title>The Global Catalogue of Microorganisms (GCM) 10K type strain sequencing project: providing services to taxonomists for standard genome sequencing and annotation.</title>
        <authorList>
            <consortium name="The Broad Institute Genomics Platform"/>
            <consortium name="The Broad Institute Genome Sequencing Center for Infectious Disease"/>
            <person name="Wu L."/>
            <person name="Ma J."/>
        </authorList>
    </citation>
    <scope>NUCLEOTIDE SEQUENCE [LARGE SCALE GENOMIC DNA]</scope>
    <source>
        <strain evidence="2 3">JCM 4524</strain>
    </source>
</reference>
<dbReference type="EMBL" id="BAAASJ010000026">
    <property type="protein sequence ID" value="GAA2631516.1"/>
    <property type="molecule type" value="Genomic_DNA"/>
</dbReference>
<comment type="caution">
    <text evidence="2">The sequence shown here is derived from an EMBL/GenBank/DDBJ whole genome shotgun (WGS) entry which is preliminary data.</text>
</comment>
<sequence>MASDEYVCPVCGHPVEQVVRRHKTLGVFVPLWRPGPCKNPECHAYEAVEEAQSGPVLTTESAPAVDRAKERDS</sequence>
<evidence type="ECO:0000313" key="3">
    <source>
        <dbReference type="Proteomes" id="UP001500151"/>
    </source>
</evidence>
<evidence type="ECO:0000313" key="2">
    <source>
        <dbReference type="EMBL" id="GAA2631516.1"/>
    </source>
</evidence>